<gene>
    <name evidence="1" type="ORF">MGWOODY_Tha2674</name>
</gene>
<sequence>MASSSDIDLNDNIIDLSRLWEQYPKADVLAIWMGLSTNNDKGIILDNMEAGYTLRVIYGGGSAAFSKTNLSWVGGVVKIVGAVTKAGIDAATDGEGIIVNPSIDAISDGLNSAFSGASIEGKVRNFWGQSDGGKYEIDEGGVIVCMPSAYGTIYSNDGTHLKDDGVHEDGRIQKYYKPAIVDANSFFPCNRPGGLMEQTAKRSGAACILAWDKESAFGDNVGWYEIKVVVSRPGVTGEEAENAVSNTHIFNN</sequence>
<protein>
    <submittedName>
        <fullName evidence="1">Uncharacterized protein</fullName>
    </submittedName>
</protein>
<dbReference type="EMBL" id="CZQC01000069">
    <property type="protein sequence ID" value="CUS42701.1"/>
    <property type="molecule type" value="Genomic_DNA"/>
</dbReference>
<organism evidence="1">
    <name type="scientific">hydrothermal vent metagenome</name>
    <dbReference type="NCBI Taxonomy" id="652676"/>
    <lineage>
        <taxon>unclassified sequences</taxon>
        <taxon>metagenomes</taxon>
        <taxon>ecological metagenomes</taxon>
    </lineage>
</organism>
<name>A0A160TF23_9ZZZZ</name>
<accession>A0A160TF23</accession>
<dbReference type="AlphaFoldDB" id="A0A160TF23"/>
<proteinExistence type="predicted"/>
<reference evidence="1" key="1">
    <citation type="submission" date="2015-10" db="EMBL/GenBank/DDBJ databases">
        <authorList>
            <person name="Gilbert D.G."/>
        </authorList>
    </citation>
    <scope>NUCLEOTIDE SEQUENCE</scope>
</reference>
<evidence type="ECO:0000313" key="1">
    <source>
        <dbReference type="EMBL" id="CUS42701.1"/>
    </source>
</evidence>